<dbReference type="PROSITE" id="PS50893">
    <property type="entry name" value="ABC_TRANSPORTER_2"/>
    <property type="match status" value="1"/>
</dbReference>
<dbReference type="OrthoDB" id="6500128at2759"/>
<gene>
    <name evidence="5" type="ORF">MUK42_18312</name>
</gene>
<keyword evidence="1" id="KW-0547">Nucleotide-binding</keyword>
<dbReference type="SUPFAM" id="SSF52540">
    <property type="entry name" value="P-loop containing nucleoside triphosphate hydrolases"/>
    <property type="match status" value="1"/>
</dbReference>
<protein>
    <submittedName>
        <fullName evidence="5">ABC transporter</fullName>
    </submittedName>
</protein>
<evidence type="ECO:0000256" key="3">
    <source>
        <dbReference type="SAM" id="MobiDB-lite"/>
    </source>
</evidence>
<dbReference type="GO" id="GO:0005524">
    <property type="term" value="F:ATP binding"/>
    <property type="evidence" value="ECO:0007669"/>
    <property type="project" value="UniProtKB-KW"/>
</dbReference>
<keyword evidence="2" id="KW-0067">ATP-binding</keyword>
<evidence type="ECO:0000259" key="4">
    <source>
        <dbReference type="PROSITE" id="PS50893"/>
    </source>
</evidence>
<accession>A0A9E7HWJ5</accession>
<evidence type="ECO:0000256" key="2">
    <source>
        <dbReference type="ARBA" id="ARBA00022840"/>
    </source>
</evidence>
<dbReference type="EMBL" id="CP097510">
    <property type="protein sequence ID" value="URE41335.1"/>
    <property type="molecule type" value="Genomic_DNA"/>
</dbReference>
<dbReference type="CDD" id="cd14703">
    <property type="entry name" value="bZIP_plant_RF2"/>
    <property type="match status" value="1"/>
</dbReference>
<name>A0A9E7HWJ5_9LILI</name>
<dbReference type="InterPro" id="IPR010230">
    <property type="entry name" value="FeS-cluster_ATPase_SufC"/>
</dbReference>
<dbReference type="GO" id="GO:0003700">
    <property type="term" value="F:DNA-binding transcription factor activity"/>
    <property type="evidence" value="ECO:0007669"/>
    <property type="project" value="InterPro"/>
</dbReference>
<dbReference type="PANTHER" id="PTHR43204">
    <property type="entry name" value="ABC TRANSPORTER I FAMILY MEMBER 6, CHLOROPLASTIC"/>
    <property type="match status" value="1"/>
</dbReference>
<dbReference type="InterPro" id="IPR017871">
    <property type="entry name" value="ABC_transporter-like_CS"/>
</dbReference>
<dbReference type="CDD" id="cd03217">
    <property type="entry name" value="ABC_FeS_Assembly"/>
    <property type="match status" value="1"/>
</dbReference>
<dbReference type="AlphaFoldDB" id="A0A9E7HWJ5"/>
<sequence>MKNWNLNSKGEERQLGENIVAITVADVIVAKVNDDDELLLFVSKPNQRGGVLFNPIPEAANEDKDEEAYIDDKHPCEHDVVGGLTLKRVKTSKLCGGSQDESTIDRILRPLRALIDPVTVLDMSEGMTREKLRMLKRIMLLVVSSFGPRERACHCGLLDRRRQFAQRSRVRKLQYIAELERNAEGLELSAQLQFLDQQNLILSLENKALKQRLDCLVHEHLVKCRFTIRDSQIVDIGPGLEAITVQHETLGQEVARLQTLYHRQQQQQQQQPPPTHRRSKSRDLDSQFANLSLKGNESSSGPGLLCAPDGHPQLLSDCWYSTSRFTTEGDNKSPTIKALPPKGNPNWQFPSAMALLTYSSTIPFSSSSSSSSSSTSLSSRRFPATPFRAHVSEPLDPWRFRSRLPRPHAPVRAKATLTVDSPATGDASPRNGPPRVLLEVKDLKAVVKESGQEILRGVNLTIHEGEVHAIMGKNGSGKSTFSKVLVGHQDYDVTGGSVLFKDQNLLEMEPEERSHVGLFMSFQTPVEIPGVSNFDFLLMAFNARRKNHGLPPVEPLEIEILQQGSKSLAQPMRIFQYLTSPWQTDWDNLKPSGQLLIVKSSFSSSSSSPLHPLFLLSFPILSSLSLLTGMSVYRVSDAGHFYSLVTPKVASLNMNPKFLDRNVNEGFSGGEKKRNEILQLAVLEADLAILDEIDSGLDVDALQDVAKAVNGLLTPNNSALIITHYQRLLEYIIPSYVHIMEDGMIVKTGDVSLAEQLEREGYRGISMS</sequence>
<dbReference type="InterPro" id="IPR044759">
    <property type="entry name" value="bZIP_RF2"/>
</dbReference>
<dbReference type="Pfam" id="PF00005">
    <property type="entry name" value="ABC_tran"/>
    <property type="match status" value="1"/>
</dbReference>
<dbReference type="InterPro" id="IPR003439">
    <property type="entry name" value="ABC_transporter-like_ATP-bd"/>
</dbReference>
<proteinExistence type="predicted"/>
<dbReference type="Proteomes" id="UP001055439">
    <property type="component" value="Chromosome 8"/>
</dbReference>
<feature type="domain" description="ABC transporter" evidence="4">
    <location>
        <begin position="438"/>
        <end position="767"/>
    </location>
</feature>
<dbReference type="PANTHER" id="PTHR43204:SF1">
    <property type="entry name" value="ABC TRANSPORTER I FAMILY MEMBER 6, CHLOROPLASTIC"/>
    <property type="match status" value="1"/>
</dbReference>
<dbReference type="PROSITE" id="PS00211">
    <property type="entry name" value="ABC_TRANSPORTER_1"/>
    <property type="match status" value="1"/>
</dbReference>
<keyword evidence="6" id="KW-1185">Reference proteome</keyword>
<organism evidence="5 6">
    <name type="scientific">Musa troglodytarum</name>
    <name type="common">fe'i banana</name>
    <dbReference type="NCBI Taxonomy" id="320322"/>
    <lineage>
        <taxon>Eukaryota</taxon>
        <taxon>Viridiplantae</taxon>
        <taxon>Streptophyta</taxon>
        <taxon>Embryophyta</taxon>
        <taxon>Tracheophyta</taxon>
        <taxon>Spermatophyta</taxon>
        <taxon>Magnoliopsida</taxon>
        <taxon>Liliopsida</taxon>
        <taxon>Zingiberales</taxon>
        <taxon>Musaceae</taxon>
        <taxon>Musa</taxon>
    </lineage>
</organism>
<dbReference type="Gene3D" id="3.40.50.300">
    <property type="entry name" value="P-loop containing nucleotide triphosphate hydrolases"/>
    <property type="match status" value="1"/>
</dbReference>
<dbReference type="GO" id="GO:0016887">
    <property type="term" value="F:ATP hydrolysis activity"/>
    <property type="evidence" value="ECO:0007669"/>
    <property type="project" value="InterPro"/>
</dbReference>
<dbReference type="InterPro" id="IPR027417">
    <property type="entry name" value="P-loop_NTPase"/>
</dbReference>
<dbReference type="GO" id="GO:0005634">
    <property type="term" value="C:nucleus"/>
    <property type="evidence" value="ECO:0007669"/>
    <property type="project" value="UniProtKB-ARBA"/>
</dbReference>
<evidence type="ECO:0000256" key="1">
    <source>
        <dbReference type="ARBA" id="ARBA00022741"/>
    </source>
</evidence>
<evidence type="ECO:0000313" key="6">
    <source>
        <dbReference type="Proteomes" id="UP001055439"/>
    </source>
</evidence>
<evidence type="ECO:0000313" key="5">
    <source>
        <dbReference type="EMBL" id="URE41335.1"/>
    </source>
</evidence>
<feature type="region of interest" description="Disordered" evidence="3">
    <location>
        <begin position="261"/>
        <end position="283"/>
    </location>
</feature>
<reference evidence="5" key="1">
    <citation type="submission" date="2022-05" db="EMBL/GenBank/DDBJ databases">
        <title>The Musa troglodytarum L. genome provides insights into the mechanism of non-climacteric behaviour and enrichment of carotenoids.</title>
        <authorList>
            <person name="Wang J."/>
        </authorList>
    </citation>
    <scope>NUCLEOTIDE SEQUENCE</scope>
    <source>
        <tissue evidence="5">Leaf</tissue>
    </source>
</reference>